<feature type="domain" description="DUF1266" evidence="1">
    <location>
        <begin position="631"/>
        <end position="801"/>
    </location>
</feature>
<protein>
    <recommendedName>
        <fullName evidence="1">DUF1266 domain-containing protein</fullName>
    </recommendedName>
</protein>
<dbReference type="Proteomes" id="UP000198641">
    <property type="component" value="Unassembled WGS sequence"/>
</dbReference>
<keyword evidence="3" id="KW-1185">Reference proteome</keyword>
<evidence type="ECO:0000259" key="1">
    <source>
        <dbReference type="Pfam" id="PF06889"/>
    </source>
</evidence>
<sequence length="825" mass="92156">MVDPLSAWWAQQLVLCDWAFSPDPTAVEPDLAVQRLADMEVTDRGELGWRLIEAFSPGNVNPLGHLESLELLALATAAGWLPAEQAHAWVARIATDICAHCNSLEDWLAVLRQARSALDWERGDDGFLEACAALSSLEHEGAGITWELLAETVRRRRRAPLWPSSAGDQAWRLRAAFAPLLVSDADEALDAPQARAFLAKEWQISDRAGLVRLLLWLAGQGDRYAWDLDANRLLEASRGQREAWLAGQTGDAMASGKVLLGFLERGETLEWAAWDWLRLVDLAYSGLALGWLDQAEAQAFAHHALDLITRRYSDWVAMVTAYQRGRSLFEGRDSVGDLNRDWGLLLQSSASPWREPLATLQDPDCLDASRRAMRAWRADARHWVLALASIREPELLMRQGPAFTVSEPIRKEARHYLQEVLGLYPDDGVAGLARYWLPAQAHHLNQLAADADHGALPSLTTPFGQPAADGIAKRDALRGCSRFSATIHMAEKYAFYLQMADDSEEFEAEGLSRLAESLRGVLCHFYPDARRLLNAWACWETALPEPPLEQSTPVSLAHEIRWHRDDPGSPFHWLDWQAGASWQEPGPRLSLPRFTALALVGPLNGGAWSEPLPESDREVEAIREWIDGHYALQDGEALREFLDYLLTVGDRQEYQINYAPYTLNAARLKAEIEILESDDCSEEERNHLLRLKRVRDNDAGCNAFDMAAWDIAQAVDLAIAGRQLTWLSEAQFSAALDRASTLAAQHYPGWQAYARGLYAGFSFFMGETDERKAFLSSFREALISWLTGAPPLAGPWASLDFPGARPRHWAPMHIDTLPGDARTLH</sequence>
<reference evidence="2 3" key="1">
    <citation type="submission" date="2016-10" db="EMBL/GenBank/DDBJ databases">
        <authorList>
            <person name="de Groot N.N."/>
        </authorList>
    </citation>
    <scope>NUCLEOTIDE SEQUENCE [LARGE SCALE GENOMIC DNA]</scope>
    <source>
        <strain evidence="2 3">BH539</strain>
    </source>
</reference>
<dbReference type="STRING" id="284577.SAMN05216571_10886"/>
<dbReference type="EMBL" id="FNCI01000008">
    <property type="protein sequence ID" value="SDG28641.1"/>
    <property type="molecule type" value="Genomic_DNA"/>
</dbReference>
<organism evidence="2 3">
    <name type="scientific">Onishia taeanensis</name>
    <dbReference type="NCBI Taxonomy" id="284577"/>
    <lineage>
        <taxon>Bacteria</taxon>
        <taxon>Pseudomonadati</taxon>
        <taxon>Pseudomonadota</taxon>
        <taxon>Gammaproteobacteria</taxon>
        <taxon>Oceanospirillales</taxon>
        <taxon>Halomonadaceae</taxon>
        <taxon>Onishia</taxon>
    </lineage>
</organism>
<evidence type="ECO:0000313" key="3">
    <source>
        <dbReference type="Proteomes" id="UP000198641"/>
    </source>
</evidence>
<dbReference type="OrthoDB" id="6177842at2"/>
<feature type="domain" description="DUF1266" evidence="1">
    <location>
        <begin position="198"/>
        <end position="354"/>
    </location>
</feature>
<accession>A0A1G7T086</accession>
<dbReference type="RefSeq" id="WP_092526189.1">
    <property type="nucleotide sequence ID" value="NZ_FNCI01000008.1"/>
</dbReference>
<evidence type="ECO:0000313" key="2">
    <source>
        <dbReference type="EMBL" id="SDG28641.1"/>
    </source>
</evidence>
<proteinExistence type="predicted"/>
<dbReference type="Pfam" id="PF06889">
    <property type="entry name" value="DUF1266"/>
    <property type="match status" value="2"/>
</dbReference>
<gene>
    <name evidence="2" type="ORF">SAMN05216571_10886</name>
</gene>
<dbReference type="InterPro" id="IPR009677">
    <property type="entry name" value="DUF1266"/>
</dbReference>
<dbReference type="AlphaFoldDB" id="A0A1G7T086"/>
<name>A0A1G7T086_9GAMM</name>